<dbReference type="AlphaFoldDB" id="A0A317FY61"/>
<reference evidence="1 2" key="1">
    <citation type="submission" date="2017-09" db="EMBL/GenBank/DDBJ databases">
        <title>High-quality draft genome sequence of Butyrivibrio fibrisolvens INBov1, isolated from cow rumen.</title>
        <authorList>
            <person name="Rodriguez Hernaez J."/>
            <person name="Rivarola M."/>
            <person name="Paniego N."/>
            <person name="Cravero S."/>
            <person name="Ceron Cucchi M."/>
            <person name="Martinez M.C."/>
        </authorList>
    </citation>
    <scope>NUCLEOTIDE SEQUENCE [LARGE SCALE GENOMIC DNA]</scope>
    <source>
        <strain evidence="1 2">INBov1</strain>
    </source>
</reference>
<keyword evidence="2" id="KW-1185">Reference proteome</keyword>
<gene>
    <name evidence="1" type="ORF">CPT75_05690</name>
</gene>
<dbReference type="Pfam" id="PF08817">
    <property type="entry name" value="YukD"/>
    <property type="match status" value="1"/>
</dbReference>
<accession>A0A317FY61</accession>
<evidence type="ECO:0000313" key="1">
    <source>
        <dbReference type="EMBL" id="PWT26655.1"/>
    </source>
</evidence>
<sequence>MEEKIIVIFKNQITGQSIDLEIPLNLSATELINGLNKGFDLGIDMDNPSRCYLRSKNPTALIRGEVTLEEIGLRNGTIIYFDGVWQERQ</sequence>
<organism evidence="1 2">
    <name type="scientific">Butyrivibrio fibrisolvens</name>
    <dbReference type="NCBI Taxonomy" id="831"/>
    <lineage>
        <taxon>Bacteria</taxon>
        <taxon>Bacillati</taxon>
        <taxon>Bacillota</taxon>
        <taxon>Clostridia</taxon>
        <taxon>Lachnospirales</taxon>
        <taxon>Lachnospiraceae</taxon>
        <taxon>Butyrivibrio</taxon>
    </lineage>
</organism>
<comment type="caution">
    <text evidence="1">The sequence shown here is derived from an EMBL/GenBank/DDBJ whole genome shotgun (WGS) entry which is preliminary data.</text>
</comment>
<proteinExistence type="predicted"/>
<dbReference type="InterPro" id="IPR024962">
    <property type="entry name" value="YukD-like"/>
</dbReference>
<dbReference type="RefSeq" id="WP_022756129.1">
    <property type="nucleotide sequence ID" value="NZ_CM009896.1"/>
</dbReference>
<name>A0A317FY61_BUTFI</name>
<protein>
    <recommendedName>
        <fullName evidence="3">WXG100 protein secretion system (Wss), protein YukD</fullName>
    </recommendedName>
</protein>
<evidence type="ECO:0008006" key="3">
    <source>
        <dbReference type="Google" id="ProtNLM"/>
    </source>
</evidence>
<dbReference type="EMBL" id="NXNG01000001">
    <property type="protein sequence ID" value="PWT26655.1"/>
    <property type="molecule type" value="Genomic_DNA"/>
</dbReference>
<evidence type="ECO:0000313" key="2">
    <source>
        <dbReference type="Proteomes" id="UP000245488"/>
    </source>
</evidence>
<dbReference type="Proteomes" id="UP000245488">
    <property type="component" value="Chromosome"/>
</dbReference>